<dbReference type="STRING" id="1122619.GCA_000373745_02057"/>
<comment type="similarity">
    <text evidence="1">Belongs to the leucine-binding protein family.</text>
</comment>
<keyword evidence="3" id="KW-0732">Signal</keyword>
<evidence type="ECO:0000256" key="3">
    <source>
        <dbReference type="ARBA" id="ARBA00022729"/>
    </source>
</evidence>
<evidence type="ECO:0000313" key="7">
    <source>
        <dbReference type="EMBL" id="SUA50883.1"/>
    </source>
</evidence>
<dbReference type="InterPro" id="IPR000709">
    <property type="entry name" value="Leu_Ile_Val-bd"/>
</dbReference>
<dbReference type="PROSITE" id="PS51318">
    <property type="entry name" value="TAT"/>
    <property type="match status" value="1"/>
</dbReference>
<reference evidence="6 9" key="2">
    <citation type="submission" date="2020-12" db="EMBL/GenBank/DDBJ databases">
        <title>FDA dAtabase for Regulatory Grade micrObial Sequences (FDA-ARGOS): Supporting development and validation of Infectious Disease Dx tests.</title>
        <authorList>
            <person name="Sproer C."/>
            <person name="Gronow S."/>
            <person name="Severitt S."/>
            <person name="Schroder I."/>
            <person name="Tallon L."/>
            <person name="Sadzewicz L."/>
            <person name="Zhao X."/>
            <person name="Boylan J."/>
            <person name="Ott S."/>
            <person name="Bowen H."/>
            <person name="Vavikolanu K."/>
            <person name="Mehta A."/>
            <person name="Aluvathingal J."/>
            <person name="Nadendla S."/>
            <person name="Lowell S."/>
            <person name="Myers T."/>
            <person name="Yan Y."/>
            <person name="Sichtig H."/>
        </authorList>
    </citation>
    <scope>NUCLEOTIDE SEQUENCE [LARGE SCALE GENOMIC DNA]</scope>
    <source>
        <strain evidence="6 9">FDAARGOS_872</strain>
    </source>
</reference>
<organism evidence="7 8">
    <name type="scientific">Oligella ureolytica</name>
    <dbReference type="NCBI Taxonomy" id="90244"/>
    <lineage>
        <taxon>Bacteria</taxon>
        <taxon>Pseudomonadati</taxon>
        <taxon>Pseudomonadota</taxon>
        <taxon>Betaproteobacteria</taxon>
        <taxon>Burkholderiales</taxon>
        <taxon>Alcaligenaceae</taxon>
        <taxon>Oligella</taxon>
    </lineage>
</organism>
<evidence type="ECO:0000259" key="5">
    <source>
        <dbReference type="Pfam" id="PF13458"/>
    </source>
</evidence>
<dbReference type="EMBL" id="UGSB01000001">
    <property type="protein sequence ID" value="SUA50883.1"/>
    <property type="molecule type" value="Genomic_DNA"/>
</dbReference>
<evidence type="ECO:0000313" key="6">
    <source>
        <dbReference type="EMBL" id="QPT40379.1"/>
    </source>
</evidence>
<dbReference type="Gene3D" id="3.40.50.2300">
    <property type="match status" value="2"/>
</dbReference>
<dbReference type="SUPFAM" id="SSF53822">
    <property type="entry name" value="Periplasmic binding protein-like I"/>
    <property type="match status" value="1"/>
</dbReference>
<evidence type="ECO:0000256" key="1">
    <source>
        <dbReference type="ARBA" id="ARBA00010062"/>
    </source>
</evidence>
<gene>
    <name evidence="7" type="primary">livJ</name>
    <name evidence="6" type="ORF">I6G29_01800</name>
    <name evidence="7" type="ORF">NCTC11997_00405</name>
</gene>
<evidence type="ECO:0000256" key="4">
    <source>
        <dbReference type="ARBA" id="ARBA00022970"/>
    </source>
</evidence>
<keyword evidence="2" id="KW-0813">Transport</keyword>
<dbReference type="PANTHER" id="PTHR30483:SF37">
    <property type="entry name" value="ABC TRANSPORTER SUBSTRATE-BINDING PROTEIN"/>
    <property type="match status" value="1"/>
</dbReference>
<dbReference type="InterPro" id="IPR028081">
    <property type="entry name" value="Leu-bd"/>
</dbReference>
<sequence length="404" mass="43754">MSSSLKRRDFMKFGVAGAVATAFPNILKAADAPTIKIGILQPVSGPLAMDGEYGRLGAELAIKNINENGGIKSLGGAKLEMVFADARSTPEVAVQEVEVLKSKGVVAIVGGFSSAICLAASQAAYRHNLPYLVDVGVTDQIIERGLSNTFRFSPGFSIVTKSAIDKLVELNNGIGNPVKKIVLVHEDGLFGSGMAKLMAEELPKHNFEILDSISHPTPARDISNVALRIRSLRPDLIIPSSYYAETVLLLRTLAQQRVKLKGIYSVLNGAASNMRFVREFPAAAEFIMDCNHWDDPHKARAAELRAQVRSMNKEWMYNVPLNYSSVLLLADAIENAASVDSDEIIESLKNSTFEDHVMPYGPTQFVNGQNMGAQPVVTQVQDAEVKVISPEQFANAKAVFPING</sequence>
<evidence type="ECO:0000256" key="2">
    <source>
        <dbReference type="ARBA" id="ARBA00022448"/>
    </source>
</evidence>
<dbReference type="InterPro" id="IPR006311">
    <property type="entry name" value="TAT_signal"/>
</dbReference>
<dbReference type="InterPro" id="IPR028082">
    <property type="entry name" value="Peripla_BP_I"/>
</dbReference>
<evidence type="ECO:0000313" key="9">
    <source>
        <dbReference type="Proteomes" id="UP000594903"/>
    </source>
</evidence>
<dbReference type="Pfam" id="PF13458">
    <property type="entry name" value="Peripla_BP_6"/>
    <property type="match status" value="1"/>
</dbReference>
<dbReference type="Proteomes" id="UP000594903">
    <property type="component" value="Chromosome"/>
</dbReference>
<evidence type="ECO:0000313" key="8">
    <source>
        <dbReference type="Proteomes" id="UP000254603"/>
    </source>
</evidence>
<dbReference type="GO" id="GO:0006865">
    <property type="term" value="P:amino acid transport"/>
    <property type="evidence" value="ECO:0007669"/>
    <property type="project" value="UniProtKB-KW"/>
</dbReference>
<dbReference type="PRINTS" id="PR00337">
    <property type="entry name" value="LEUILEVALBP"/>
</dbReference>
<dbReference type="EMBL" id="CP065725">
    <property type="protein sequence ID" value="QPT40379.1"/>
    <property type="molecule type" value="Genomic_DNA"/>
</dbReference>
<dbReference type="InterPro" id="IPR051010">
    <property type="entry name" value="BCAA_transport"/>
</dbReference>
<dbReference type="OrthoDB" id="9783240at2"/>
<keyword evidence="4" id="KW-0029">Amino-acid transport</keyword>
<dbReference type="CDD" id="cd06340">
    <property type="entry name" value="PBP1_ABC_ligand_binding-like"/>
    <property type="match status" value="1"/>
</dbReference>
<feature type="domain" description="Leucine-binding protein" evidence="5">
    <location>
        <begin position="34"/>
        <end position="376"/>
    </location>
</feature>
<accession>A0A378XCJ2</accession>
<reference evidence="7 8" key="1">
    <citation type="submission" date="2018-06" db="EMBL/GenBank/DDBJ databases">
        <authorList>
            <consortium name="Pathogen Informatics"/>
            <person name="Doyle S."/>
        </authorList>
    </citation>
    <scope>NUCLEOTIDE SEQUENCE [LARGE SCALE GENOMIC DNA]</scope>
    <source>
        <strain evidence="7 8">NCTC11997</strain>
    </source>
</reference>
<protein>
    <submittedName>
        <fullName evidence="6">ABC transporter substrate-binding protein</fullName>
    </submittedName>
    <submittedName>
        <fullName evidence="7">Leu/Ile/Val-binding protein</fullName>
    </submittedName>
</protein>
<keyword evidence="9" id="KW-1185">Reference proteome</keyword>
<dbReference type="AlphaFoldDB" id="A0A378XCJ2"/>
<dbReference type="PANTHER" id="PTHR30483">
    <property type="entry name" value="LEUCINE-SPECIFIC-BINDING PROTEIN"/>
    <property type="match status" value="1"/>
</dbReference>
<proteinExistence type="inferred from homology"/>
<name>A0A378XCJ2_9BURK</name>
<dbReference type="RefSeq" id="WP_018575240.1">
    <property type="nucleotide sequence ID" value="NZ_CP065725.1"/>
</dbReference>
<dbReference type="Proteomes" id="UP000254603">
    <property type="component" value="Unassembled WGS sequence"/>
</dbReference>